<proteinExistence type="predicted"/>
<evidence type="ECO:0000313" key="2">
    <source>
        <dbReference type="EMBL" id="KAK5982458.1"/>
    </source>
</evidence>
<dbReference type="AlphaFoldDB" id="A0AAN8IT43"/>
<organism evidence="2 3">
    <name type="scientific">Trichostrongylus colubriformis</name>
    <name type="common">Black scour worm</name>
    <dbReference type="NCBI Taxonomy" id="6319"/>
    <lineage>
        <taxon>Eukaryota</taxon>
        <taxon>Metazoa</taxon>
        <taxon>Ecdysozoa</taxon>
        <taxon>Nematoda</taxon>
        <taxon>Chromadorea</taxon>
        <taxon>Rhabditida</taxon>
        <taxon>Rhabditina</taxon>
        <taxon>Rhabditomorpha</taxon>
        <taxon>Strongyloidea</taxon>
        <taxon>Trichostrongylidae</taxon>
        <taxon>Trichostrongylus</taxon>
    </lineage>
</organism>
<name>A0AAN8IT43_TRICO</name>
<evidence type="ECO:0000256" key="1">
    <source>
        <dbReference type="SAM" id="MobiDB-lite"/>
    </source>
</evidence>
<feature type="region of interest" description="Disordered" evidence="1">
    <location>
        <begin position="38"/>
        <end position="59"/>
    </location>
</feature>
<keyword evidence="3" id="KW-1185">Reference proteome</keyword>
<protein>
    <submittedName>
        <fullName evidence="2">Uncharacterized protein</fullName>
    </submittedName>
</protein>
<accession>A0AAN8IT43</accession>
<comment type="caution">
    <text evidence="2">The sequence shown here is derived from an EMBL/GenBank/DDBJ whole genome shotgun (WGS) entry which is preliminary data.</text>
</comment>
<feature type="non-terminal residue" evidence="2">
    <location>
        <position position="59"/>
    </location>
</feature>
<gene>
    <name evidence="2" type="ORF">GCK32_021401</name>
</gene>
<sequence>MNVGTNNLHNITTPPSGIDPAAFKNLMDMLRLTLNASAGVSSTKPSTPGTSVTGLTCPS</sequence>
<dbReference type="Proteomes" id="UP001331761">
    <property type="component" value="Unassembled WGS sequence"/>
</dbReference>
<reference evidence="2 3" key="1">
    <citation type="submission" date="2019-10" db="EMBL/GenBank/DDBJ databases">
        <title>Assembly and Annotation for the nematode Trichostrongylus colubriformis.</title>
        <authorList>
            <person name="Martin J."/>
        </authorList>
    </citation>
    <scope>NUCLEOTIDE SEQUENCE [LARGE SCALE GENOMIC DNA]</scope>
    <source>
        <strain evidence="2">G859</strain>
        <tissue evidence="2">Whole worm</tissue>
    </source>
</reference>
<evidence type="ECO:0000313" key="3">
    <source>
        <dbReference type="Proteomes" id="UP001331761"/>
    </source>
</evidence>
<dbReference type="EMBL" id="WIXE01005085">
    <property type="protein sequence ID" value="KAK5982458.1"/>
    <property type="molecule type" value="Genomic_DNA"/>
</dbReference>